<organism evidence="2">
    <name type="scientific">viral metagenome</name>
    <dbReference type="NCBI Taxonomy" id="1070528"/>
    <lineage>
        <taxon>unclassified sequences</taxon>
        <taxon>metagenomes</taxon>
        <taxon>organismal metagenomes</taxon>
    </lineage>
</organism>
<evidence type="ECO:0000313" key="1">
    <source>
        <dbReference type="EMBL" id="QJA62112.1"/>
    </source>
</evidence>
<reference evidence="2" key="1">
    <citation type="submission" date="2020-03" db="EMBL/GenBank/DDBJ databases">
        <title>The deep terrestrial virosphere.</title>
        <authorList>
            <person name="Holmfeldt K."/>
            <person name="Nilsson E."/>
            <person name="Simone D."/>
            <person name="Lopez-Fernandez M."/>
            <person name="Wu X."/>
            <person name="de Brujin I."/>
            <person name="Lundin D."/>
            <person name="Andersson A."/>
            <person name="Bertilsson S."/>
            <person name="Dopson M."/>
        </authorList>
    </citation>
    <scope>NUCLEOTIDE SEQUENCE</scope>
    <source>
        <strain evidence="2">MM415A01886</strain>
        <strain evidence="1">MM415B00826</strain>
    </source>
</reference>
<accession>A0A6M3K045</accession>
<dbReference type="EMBL" id="MT142133">
    <property type="protein sequence ID" value="QJA74971.1"/>
    <property type="molecule type" value="Genomic_DNA"/>
</dbReference>
<proteinExistence type="predicted"/>
<evidence type="ECO:0000313" key="2">
    <source>
        <dbReference type="EMBL" id="QJA74971.1"/>
    </source>
</evidence>
<sequence>MLNDNDSSWTALRMQEAVDSIESAWTSPSVLYKPKIFKDGDKWCALYGDNMMEGVVAFGSSPSEAAVMFNKEWYGMVN</sequence>
<dbReference type="AlphaFoldDB" id="A0A6M3K045"/>
<protein>
    <submittedName>
        <fullName evidence="2">Uncharacterized protein</fullName>
    </submittedName>
</protein>
<name>A0A6M3K045_9ZZZZ</name>
<gene>
    <name evidence="2" type="ORF">MM415A01886_0002</name>
    <name evidence="1" type="ORF">MM415B00826_0023</name>
</gene>
<dbReference type="EMBL" id="MT141462">
    <property type="protein sequence ID" value="QJA62112.1"/>
    <property type="molecule type" value="Genomic_DNA"/>
</dbReference>